<gene>
    <name evidence="2" type="ORF">BWD14_17340</name>
</gene>
<protein>
    <submittedName>
        <fullName evidence="2">Integrase</fullName>
    </submittedName>
</protein>
<accession>A0AB73M5F2</accession>
<reference evidence="2 3" key="1">
    <citation type="submission" date="2017-01" db="EMBL/GenBank/DDBJ databases">
        <title>Comparative genomic analysis of Brazilian Leptospira santarosai.</title>
        <authorList>
            <person name="Moreno L.Z."/>
            <person name="Miraglia F."/>
            <person name="Kremer F.S."/>
            <person name="Eslabao M.R."/>
            <person name="Lilenbaum W."/>
            <person name="Dellagostin O.A."/>
            <person name="Moreno A.M."/>
        </authorList>
    </citation>
    <scope>NUCLEOTIDE SEQUENCE [LARGE SCALE GENOMIC DNA]</scope>
    <source>
        <strain evidence="2 3">M52/8-19</strain>
    </source>
</reference>
<evidence type="ECO:0000313" key="3">
    <source>
        <dbReference type="Proteomes" id="UP000189337"/>
    </source>
</evidence>
<dbReference type="Proteomes" id="UP000189337">
    <property type="component" value="Unassembled WGS sequence"/>
</dbReference>
<feature type="domain" description="Integrase catalytic" evidence="1">
    <location>
        <begin position="102"/>
        <end position="267"/>
    </location>
</feature>
<dbReference type="Pfam" id="PF00665">
    <property type="entry name" value="rve"/>
    <property type="match status" value="1"/>
</dbReference>
<dbReference type="PANTHER" id="PTHR46889">
    <property type="entry name" value="TRANSPOSASE INSF FOR INSERTION SEQUENCE IS3B-RELATED"/>
    <property type="match status" value="1"/>
</dbReference>
<dbReference type="AlphaFoldDB" id="A0AB73M5F2"/>
<proteinExistence type="predicted"/>
<sequence>MSALYSIVGISKQAFHQRLNRHLGMQEELGYLLQIVREIRDDHPKMSVRKIYRMIRPKTIGRDRFEAFCFDSGLAVVVPKNYRRTTNSLGVTRFPNLVIGLKISRPNQVWVSDITYFELAGQWCYLTFIIDIYARIIIGFTASKELCAEQTSIPAFKMAIRFRKFLNHKITGVIFHSDGGGQYHSKKFLELTGVHSFKNSTAYDVYENPFAERVNGIIKNEYLIPYGADSFERLKKLLPKAVSLYNYERPHGSLLFDTPISFENKFYKNRRQKA</sequence>
<dbReference type="InterPro" id="IPR012337">
    <property type="entry name" value="RNaseH-like_sf"/>
</dbReference>
<comment type="caution">
    <text evidence="2">The sequence shown here is derived from an EMBL/GenBank/DDBJ whole genome shotgun (WGS) entry which is preliminary data.</text>
</comment>
<dbReference type="Gene3D" id="3.30.420.10">
    <property type="entry name" value="Ribonuclease H-like superfamily/Ribonuclease H"/>
    <property type="match status" value="1"/>
</dbReference>
<name>A0AB73M5F2_9LEPT</name>
<dbReference type="SUPFAM" id="SSF53098">
    <property type="entry name" value="Ribonuclease H-like"/>
    <property type="match status" value="1"/>
</dbReference>
<dbReference type="InterPro" id="IPR036397">
    <property type="entry name" value="RNaseH_sf"/>
</dbReference>
<dbReference type="EMBL" id="MTSU01000022">
    <property type="protein sequence ID" value="ONF91360.1"/>
    <property type="molecule type" value="Genomic_DNA"/>
</dbReference>
<dbReference type="RefSeq" id="WP_076637942.1">
    <property type="nucleotide sequence ID" value="NZ_MTSU01000022.1"/>
</dbReference>
<dbReference type="InterPro" id="IPR001584">
    <property type="entry name" value="Integrase_cat-core"/>
</dbReference>
<evidence type="ECO:0000259" key="1">
    <source>
        <dbReference type="PROSITE" id="PS50994"/>
    </source>
</evidence>
<evidence type="ECO:0000313" key="2">
    <source>
        <dbReference type="EMBL" id="ONF91360.1"/>
    </source>
</evidence>
<dbReference type="GO" id="GO:0003676">
    <property type="term" value="F:nucleic acid binding"/>
    <property type="evidence" value="ECO:0007669"/>
    <property type="project" value="InterPro"/>
</dbReference>
<dbReference type="InterPro" id="IPR050900">
    <property type="entry name" value="Transposase_IS3/IS150/IS904"/>
</dbReference>
<dbReference type="PANTHER" id="PTHR46889:SF5">
    <property type="entry name" value="INTEGRASE PROTEIN"/>
    <property type="match status" value="1"/>
</dbReference>
<organism evidence="2 3">
    <name type="scientific">Leptospira santarosai</name>
    <dbReference type="NCBI Taxonomy" id="28183"/>
    <lineage>
        <taxon>Bacteria</taxon>
        <taxon>Pseudomonadati</taxon>
        <taxon>Spirochaetota</taxon>
        <taxon>Spirochaetia</taxon>
        <taxon>Leptospirales</taxon>
        <taxon>Leptospiraceae</taxon>
        <taxon>Leptospira</taxon>
    </lineage>
</organism>
<dbReference type="PROSITE" id="PS50994">
    <property type="entry name" value="INTEGRASE"/>
    <property type="match status" value="1"/>
</dbReference>
<dbReference type="GO" id="GO:0015074">
    <property type="term" value="P:DNA integration"/>
    <property type="evidence" value="ECO:0007669"/>
    <property type="project" value="InterPro"/>
</dbReference>